<protein>
    <recommendedName>
        <fullName evidence="1">Endonuclease/exonuclease/phosphatase domain-containing protein</fullName>
    </recommendedName>
</protein>
<gene>
    <name evidence="2" type="ORF">GXP69_15000</name>
</gene>
<name>A0A6B3M050_9BACT</name>
<dbReference type="Pfam" id="PF19580">
    <property type="entry name" value="Exo_endo_phos_3"/>
    <property type="match status" value="1"/>
</dbReference>
<organism evidence="2 3">
    <name type="scientific">Pontibacter burrus</name>
    <dbReference type="NCBI Taxonomy" id="2704466"/>
    <lineage>
        <taxon>Bacteria</taxon>
        <taxon>Pseudomonadati</taxon>
        <taxon>Bacteroidota</taxon>
        <taxon>Cytophagia</taxon>
        <taxon>Cytophagales</taxon>
        <taxon>Hymenobacteraceae</taxon>
        <taxon>Pontibacter</taxon>
    </lineage>
</organism>
<dbReference type="InterPro" id="IPR036691">
    <property type="entry name" value="Endo/exonu/phosph_ase_sf"/>
</dbReference>
<comment type="caution">
    <text evidence="2">The sequence shown here is derived from an EMBL/GenBank/DDBJ whole genome shotgun (WGS) entry which is preliminary data.</text>
</comment>
<sequence>MRHGIKILFTLFTLLTLAGCARILPTKEKTYTVGFYNLEKLYDAQDNPYNSAYNPDGELQWNSIRYEHKLKNLSQAIATIGGKDGPAILGVTEVENAQVLQSLLNQPLLRKKKYRFIHFESDDRLGLEVALIYNPKNFKPLAQKAVKIDFPQRNFKGKDILQVKGELEGQQVTLYINHWPANYGNAAQGTRNRRAAASTLRRLIDADLKQNQDANILVIGDFDEEPNSPVLQQVLQANGRPNPNYKTELFNTFYINYVQGLGSYHRRGNFMMLDQVLVSKALLDQQGLEYVHGSAQIYAPEFLKYTFGKYKNTPRTTYNGTTYIGGYSDHFPVYIKLKKVR</sequence>
<dbReference type="PANTHER" id="PTHR42834">
    <property type="entry name" value="ENDONUCLEASE/EXONUCLEASE/PHOSPHATASE FAMILY PROTEIN (AFU_ORTHOLOGUE AFUA_3G09210)"/>
    <property type="match status" value="1"/>
</dbReference>
<dbReference type="PANTHER" id="PTHR42834:SF1">
    <property type="entry name" value="ENDONUCLEASE_EXONUCLEASE_PHOSPHATASE FAMILY PROTEIN (AFU_ORTHOLOGUE AFUA_3G09210)"/>
    <property type="match status" value="1"/>
</dbReference>
<proteinExistence type="predicted"/>
<dbReference type="PROSITE" id="PS51257">
    <property type="entry name" value="PROKAR_LIPOPROTEIN"/>
    <property type="match status" value="1"/>
</dbReference>
<dbReference type="InterPro" id="IPR005135">
    <property type="entry name" value="Endo/exonuclease/phosphatase"/>
</dbReference>
<dbReference type="Proteomes" id="UP000474777">
    <property type="component" value="Unassembled WGS sequence"/>
</dbReference>
<keyword evidence="3" id="KW-1185">Reference proteome</keyword>
<evidence type="ECO:0000313" key="3">
    <source>
        <dbReference type="Proteomes" id="UP000474777"/>
    </source>
</evidence>
<evidence type="ECO:0000313" key="2">
    <source>
        <dbReference type="EMBL" id="NEM99007.1"/>
    </source>
</evidence>
<feature type="domain" description="Endonuclease/exonuclease/phosphatase" evidence="1">
    <location>
        <begin position="32"/>
        <end position="339"/>
    </location>
</feature>
<dbReference type="GO" id="GO:0003824">
    <property type="term" value="F:catalytic activity"/>
    <property type="evidence" value="ECO:0007669"/>
    <property type="project" value="InterPro"/>
</dbReference>
<dbReference type="Gene3D" id="3.60.10.10">
    <property type="entry name" value="Endonuclease/exonuclease/phosphatase"/>
    <property type="match status" value="1"/>
</dbReference>
<dbReference type="SUPFAM" id="SSF56219">
    <property type="entry name" value="DNase I-like"/>
    <property type="match status" value="1"/>
</dbReference>
<dbReference type="RefSeq" id="WP_163915887.1">
    <property type="nucleotide sequence ID" value="NZ_JAAGWD010000006.1"/>
</dbReference>
<dbReference type="EMBL" id="JAAGWD010000006">
    <property type="protein sequence ID" value="NEM99007.1"/>
    <property type="molecule type" value="Genomic_DNA"/>
</dbReference>
<reference evidence="2 3" key="1">
    <citation type="submission" date="2020-02" db="EMBL/GenBank/DDBJ databases">
        <authorList>
            <person name="Kim M.K."/>
        </authorList>
    </citation>
    <scope>NUCLEOTIDE SEQUENCE [LARGE SCALE GENOMIC DNA]</scope>
    <source>
        <strain evidence="2 3">BT327</strain>
    </source>
</reference>
<accession>A0A6B3M050</accession>
<dbReference type="AlphaFoldDB" id="A0A6B3M050"/>
<evidence type="ECO:0000259" key="1">
    <source>
        <dbReference type="Pfam" id="PF19580"/>
    </source>
</evidence>